<feature type="coiled-coil region" evidence="1">
    <location>
        <begin position="477"/>
        <end position="504"/>
    </location>
</feature>
<proteinExistence type="predicted"/>
<feature type="domain" description="RecF/RecN/SMC N-terminal" evidence="2">
    <location>
        <begin position="3"/>
        <end position="139"/>
    </location>
</feature>
<feature type="non-terminal residue" evidence="3">
    <location>
        <position position="583"/>
    </location>
</feature>
<evidence type="ECO:0000256" key="1">
    <source>
        <dbReference type="SAM" id="Coils"/>
    </source>
</evidence>
<gene>
    <name evidence="3" type="ORF">METZ01_LOCUS130454</name>
</gene>
<reference evidence="3" key="1">
    <citation type="submission" date="2018-05" db="EMBL/GenBank/DDBJ databases">
        <authorList>
            <person name="Lanie J.A."/>
            <person name="Ng W.-L."/>
            <person name="Kazmierczak K.M."/>
            <person name="Andrzejewski T.M."/>
            <person name="Davidsen T.M."/>
            <person name="Wayne K.J."/>
            <person name="Tettelin H."/>
            <person name="Glass J.I."/>
            <person name="Rusch D."/>
            <person name="Podicherti R."/>
            <person name="Tsui H.-C.T."/>
            <person name="Winkler M.E."/>
        </authorList>
    </citation>
    <scope>NUCLEOTIDE SEQUENCE</scope>
</reference>
<dbReference type="AlphaFoldDB" id="A0A381YKU8"/>
<dbReference type="Pfam" id="PF02463">
    <property type="entry name" value="SMC_N"/>
    <property type="match status" value="1"/>
</dbReference>
<keyword evidence="1" id="KW-0175">Coiled coil</keyword>
<sequence length="583" mass="67229">MKLKSVKLSGFKSFVDPTTVSFPSQLTSIVGPNGCGKSNIIDAVRWVLGESSAKNLRSVKMSEVVFNGSASRKAVSRASVELFFDNVDGRIGGEFSNYSEISVRRTLDLEGQSNYYLNGTSCRKRDIKDVFLGTGLGPKNYAIIEQGMISKLVSSKPEEMRSYIEEVAGISRYLDRRKETESRIKRTRENLSRIEDLRGEMDRLLFKLKRQAKAAGKYTELRKEENSQEGLLKASLWKSKRDEMSAKEEKVRRQEIKLEEAKAVKSSSDSEIESYRAKQMDLQSKMDIIQEEFYSKGADITRVEQDRNLNKEKLKDLEERLLEKHESLESKKKTLSTLVIEKQEVDELMSSIAPTLEELRSEELSQDLKEESSERNLSEIEEEWNQFTLKMSSLIQEVEKIQEELSLNLKNLSKQRLEEIDFSLKKLKEAISVLSSQPNLLAKKTNKLFLSLSEENKLQRKTLLEKTSEFTDLQSKLTTISYKSRHLENEIEVLEEEIGFLKESVLSTSKPLQDSNKLLEKMLNERLSVENSLNESRKSSEKFSQSILRIEKEKLEREQTVMTLREELEEYRLDYQTSKVEAE</sequence>
<feature type="coiled-coil region" evidence="1">
    <location>
        <begin position="170"/>
        <end position="197"/>
    </location>
</feature>
<dbReference type="PANTHER" id="PTHR43977">
    <property type="entry name" value="STRUCTURAL MAINTENANCE OF CHROMOSOMES PROTEIN 3"/>
    <property type="match status" value="1"/>
</dbReference>
<feature type="coiled-coil region" evidence="1">
    <location>
        <begin position="244"/>
        <end position="334"/>
    </location>
</feature>
<dbReference type="InterPro" id="IPR027417">
    <property type="entry name" value="P-loop_NTPase"/>
</dbReference>
<dbReference type="InterPro" id="IPR003395">
    <property type="entry name" value="RecF/RecN/SMC_N"/>
</dbReference>
<protein>
    <recommendedName>
        <fullName evidence="2">RecF/RecN/SMC N-terminal domain-containing protein</fullName>
    </recommendedName>
</protein>
<dbReference type="Gene3D" id="3.40.50.300">
    <property type="entry name" value="P-loop containing nucleotide triphosphate hydrolases"/>
    <property type="match status" value="1"/>
</dbReference>
<dbReference type="EMBL" id="UINC01018467">
    <property type="protein sequence ID" value="SVA77600.1"/>
    <property type="molecule type" value="Genomic_DNA"/>
</dbReference>
<organism evidence="3">
    <name type="scientific">marine metagenome</name>
    <dbReference type="NCBI Taxonomy" id="408172"/>
    <lineage>
        <taxon>unclassified sequences</taxon>
        <taxon>metagenomes</taxon>
        <taxon>ecological metagenomes</taxon>
    </lineage>
</organism>
<evidence type="ECO:0000313" key="3">
    <source>
        <dbReference type="EMBL" id="SVA77600.1"/>
    </source>
</evidence>
<accession>A0A381YKU8</accession>
<name>A0A381YKU8_9ZZZZ</name>
<dbReference type="SUPFAM" id="SSF52540">
    <property type="entry name" value="P-loop containing nucleoside triphosphate hydrolases"/>
    <property type="match status" value="1"/>
</dbReference>
<evidence type="ECO:0000259" key="2">
    <source>
        <dbReference type="Pfam" id="PF02463"/>
    </source>
</evidence>